<reference evidence="1 2" key="1">
    <citation type="journal article" date="2019" name="Sci. Rep.">
        <title>Orb-weaving spider Araneus ventricosus genome elucidates the spidroin gene catalogue.</title>
        <authorList>
            <person name="Kono N."/>
            <person name="Nakamura H."/>
            <person name="Ohtoshi R."/>
            <person name="Moran D.A.P."/>
            <person name="Shinohara A."/>
            <person name="Yoshida Y."/>
            <person name="Fujiwara M."/>
            <person name="Mori M."/>
            <person name="Tomita M."/>
            <person name="Arakawa K."/>
        </authorList>
    </citation>
    <scope>NUCLEOTIDE SEQUENCE [LARGE SCALE GENOMIC DNA]</scope>
</reference>
<gene>
    <name evidence="1" type="ORF">AVEN_34940_1</name>
</gene>
<comment type="caution">
    <text evidence="1">The sequence shown here is derived from an EMBL/GenBank/DDBJ whole genome shotgun (WGS) entry which is preliminary data.</text>
</comment>
<protein>
    <submittedName>
        <fullName evidence="1">Uncharacterized protein</fullName>
    </submittedName>
</protein>
<evidence type="ECO:0000313" key="1">
    <source>
        <dbReference type="EMBL" id="GBM49976.1"/>
    </source>
</evidence>
<proteinExistence type="predicted"/>
<dbReference type="EMBL" id="BGPR01001279">
    <property type="protein sequence ID" value="GBM49976.1"/>
    <property type="molecule type" value="Genomic_DNA"/>
</dbReference>
<organism evidence="1 2">
    <name type="scientific">Araneus ventricosus</name>
    <name type="common">Orbweaver spider</name>
    <name type="synonym">Epeira ventricosa</name>
    <dbReference type="NCBI Taxonomy" id="182803"/>
    <lineage>
        <taxon>Eukaryota</taxon>
        <taxon>Metazoa</taxon>
        <taxon>Ecdysozoa</taxon>
        <taxon>Arthropoda</taxon>
        <taxon>Chelicerata</taxon>
        <taxon>Arachnida</taxon>
        <taxon>Araneae</taxon>
        <taxon>Araneomorphae</taxon>
        <taxon>Entelegynae</taxon>
        <taxon>Araneoidea</taxon>
        <taxon>Araneidae</taxon>
        <taxon>Araneus</taxon>
    </lineage>
</organism>
<dbReference type="Proteomes" id="UP000499080">
    <property type="component" value="Unassembled WGS sequence"/>
</dbReference>
<keyword evidence="2" id="KW-1185">Reference proteome</keyword>
<dbReference type="AlphaFoldDB" id="A0A4Y2GB05"/>
<name>A0A4Y2GB05_ARAVE</name>
<evidence type="ECO:0000313" key="2">
    <source>
        <dbReference type="Proteomes" id="UP000499080"/>
    </source>
</evidence>
<sequence>MNVTIWPSAAEVTGMRRPSGQWTVRIWMRQRLAAVLFCLSYAYEFVHVILSTSDVILMESCGFLLWLRLSQCRHSFIVESEDIINYFLIGGPEPVTADIFFLHKGWCSSHATKPLDFHSPHVN</sequence>
<accession>A0A4Y2GB05</accession>